<dbReference type="InterPro" id="IPR010499">
    <property type="entry name" value="AraC_E-bd"/>
</dbReference>
<evidence type="ECO:0000313" key="2">
    <source>
        <dbReference type="EMBL" id="KYC46969.1"/>
    </source>
</evidence>
<dbReference type="SUPFAM" id="SSF55136">
    <property type="entry name" value="Probable bacterial effector-binding domain"/>
    <property type="match status" value="1"/>
</dbReference>
<sequence length="177" mass="20848">MDPLKIEIIEKKNPMKLLGCIFYGNPFHSAKGWDTENEIGQTWKRFMGLYKKYEGHIENYVTNKKVAYEVHIQPDDYKLTKKFYVFIGTEVKDTNDAPLEMDIKVLPPTLYAKFTFRGEGMIKGGEFIWSNWLPNSKEYDEAYPYFIQVYEESRFLGLDNNESEIDYLVPIKLKEGK</sequence>
<organism evidence="2 3">
    <name type="scientific">Candidatus Methanofastidiosum methylothiophilum</name>
    <dbReference type="NCBI Taxonomy" id="1705564"/>
    <lineage>
        <taxon>Archaea</taxon>
        <taxon>Methanobacteriati</taxon>
        <taxon>Methanobacteriota</taxon>
        <taxon>Stenosarchaea group</taxon>
        <taxon>Candidatus Methanofastidiosia</taxon>
        <taxon>Candidatus Methanofastidiosales</taxon>
        <taxon>Candidatus Methanofastidiosaceae</taxon>
        <taxon>Candidatus Methanofastidiosum</taxon>
    </lineage>
</organism>
<dbReference type="AlphaFoldDB" id="A0A150IPJ4"/>
<dbReference type="Gene3D" id="3.20.80.10">
    <property type="entry name" value="Regulatory factor, effector binding domain"/>
    <property type="match status" value="1"/>
</dbReference>
<name>A0A150IPJ4_9EURY</name>
<comment type="caution">
    <text evidence="2">The sequence shown here is derived from an EMBL/GenBank/DDBJ whole genome shotgun (WGS) entry which is preliminary data.</text>
</comment>
<accession>A0A150IPJ4</accession>
<dbReference type="Proteomes" id="UP000075398">
    <property type="component" value="Unassembled WGS sequence"/>
</dbReference>
<dbReference type="InterPro" id="IPR011256">
    <property type="entry name" value="Reg_factor_effector_dom_sf"/>
</dbReference>
<feature type="domain" description="AraC effector-binding" evidence="1">
    <location>
        <begin position="4"/>
        <end position="172"/>
    </location>
</feature>
<dbReference type="Pfam" id="PF14526">
    <property type="entry name" value="Cass2"/>
    <property type="match status" value="1"/>
</dbReference>
<dbReference type="SMART" id="SM00871">
    <property type="entry name" value="AraC_E_bind"/>
    <property type="match status" value="1"/>
</dbReference>
<proteinExistence type="predicted"/>
<reference evidence="2 3" key="1">
    <citation type="journal article" date="2016" name="ISME J.">
        <title>Chasing the elusive Euryarchaeota class WSA2: genomes reveal a uniquely fastidious methyl-reducing methanogen.</title>
        <authorList>
            <person name="Nobu M.K."/>
            <person name="Narihiro T."/>
            <person name="Kuroda K."/>
            <person name="Mei R."/>
            <person name="Liu W.T."/>
        </authorList>
    </citation>
    <scope>NUCLEOTIDE SEQUENCE [LARGE SCALE GENOMIC DNA]</scope>
    <source>
        <strain evidence="2">U1lsi0528_Bin055</strain>
    </source>
</reference>
<evidence type="ECO:0000259" key="1">
    <source>
        <dbReference type="SMART" id="SM00871"/>
    </source>
</evidence>
<dbReference type="EMBL" id="LNGC01000165">
    <property type="protein sequence ID" value="KYC46969.1"/>
    <property type="molecule type" value="Genomic_DNA"/>
</dbReference>
<protein>
    <submittedName>
        <fullName evidence="2">Bacterial transcription activator, effector binding domain</fullName>
    </submittedName>
</protein>
<gene>
    <name evidence="2" type="ORF">AMQ22_02026</name>
</gene>
<evidence type="ECO:0000313" key="3">
    <source>
        <dbReference type="Proteomes" id="UP000075398"/>
    </source>
</evidence>
<dbReference type="InterPro" id="IPR029441">
    <property type="entry name" value="Cass2"/>
</dbReference>